<evidence type="ECO:0000313" key="2">
    <source>
        <dbReference type="EMBL" id="APA62652.1"/>
    </source>
</evidence>
<proteinExistence type="predicted"/>
<dbReference type="EMBL" id="KX246258">
    <property type="protein sequence ID" value="APA62652.1"/>
    <property type="molecule type" value="Genomic_DNA"/>
</dbReference>
<feature type="region of interest" description="Disordered" evidence="1">
    <location>
        <begin position="1"/>
        <end position="23"/>
    </location>
</feature>
<sequence>MVTRRNAPKTVKRSSTMARRKASFARSRSSRLARFNNSRSRYVKNRRIASRTSQYSETKLIKVKQVNNGAILPIQTLSICYYWGAVMQSIPTGWDPNLVNLDGINTVPGVAGNERVGNYIYFKKTHLTFQLDMNAHSTRVAPPIEFRYICVKARRANTPSGTVDTPQFTLFLDEMGGPQGYYTSGVTGMDMINQPINKRDWVVHTDRRFILSSPDENTQSGYSGKYPCRKTWSVNTPYYAKTRITPVTDALEDLDAHYLHLIFASSIGKDVAASNWEVTLRGTTSFTDN</sequence>
<organism evidence="2">
    <name type="scientific">uncultured virus</name>
    <dbReference type="NCBI Taxonomy" id="340016"/>
    <lineage>
        <taxon>Viruses</taxon>
        <taxon>environmental samples</taxon>
    </lineage>
</organism>
<name>A0A1I9XGD0_9VIRU</name>
<evidence type="ECO:0000256" key="1">
    <source>
        <dbReference type="SAM" id="MobiDB-lite"/>
    </source>
</evidence>
<protein>
    <submittedName>
        <fullName evidence="2">Putative capsid protein</fullName>
    </submittedName>
</protein>
<accession>A0A1I9XGD0</accession>
<reference evidence="2" key="1">
    <citation type="journal article" date="2017" name="PLoS ONE">
        <title>Novel circular single-stranded DNA viruses among an asteroid, echinoid and holothurian (Phylum: Echinodermata).</title>
        <authorList>
            <person name="Jackson E.W."/>
            <person name="Bistolas K.S.I."/>
            <person name="Button J.B."/>
            <person name="Hewson I."/>
        </authorList>
    </citation>
    <scope>NUCLEOTIDE SEQUENCE</scope>
</reference>
<dbReference type="Gene3D" id="2.60.120.20">
    <property type="match status" value="1"/>
</dbReference>
<dbReference type="InterPro" id="IPR029053">
    <property type="entry name" value="Viral_coat"/>
</dbReference>